<evidence type="ECO:0000313" key="2">
    <source>
        <dbReference type="Proteomes" id="UP000594014"/>
    </source>
</evidence>
<organism evidence="1 2">
    <name type="scientific">Anoxybacterium hadale</name>
    <dbReference type="NCBI Taxonomy" id="3408580"/>
    <lineage>
        <taxon>Bacteria</taxon>
        <taxon>Bacillati</taxon>
        <taxon>Bacillota</taxon>
        <taxon>Clostridia</taxon>
        <taxon>Peptostreptococcales</taxon>
        <taxon>Anaerovoracaceae</taxon>
        <taxon>Anoxybacterium</taxon>
    </lineage>
</organism>
<evidence type="ECO:0000313" key="1">
    <source>
        <dbReference type="EMBL" id="QOX63711.1"/>
    </source>
</evidence>
<keyword evidence="2" id="KW-1185">Reference proteome</keyword>
<protein>
    <submittedName>
        <fullName evidence="1">GNAT family N-acetyltransferase</fullName>
    </submittedName>
</protein>
<dbReference type="EMBL" id="CP042469">
    <property type="protein sequence ID" value="QOX63711.1"/>
    <property type="molecule type" value="Genomic_DNA"/>
</dbReference>
<name>A0ACD1ABL5_9FIRM</name>
<proteinExistence type="predicted"/>
<reference evidence="1" key="1">
    <citation type="submission" date="2019-08" db="EMBL/GenBank/DDBJ databases">
        <title>Genome sequence of Clostridiales bacterium MT110.</title>
        <authorList>
            <person name="Cao J."/>
        </authorList>
    </citation>
    <scope>NUCLEOTIDE SEQUENCE</scope>
    <source>
        <strain evidence="1">MT110</strain>
    </source>
</reference>
<accession>A0ACD1ABL5</accession>
<sequence>MNLIEYGTYDDIDAIEQLYNDLNDALSTGINYPGWIKGVYPTREDAKNGIELNNLFVLRYNNRIAGSIILNHKPETGYDRVEWQFDGGYDDIYVVHTLVVHPAFFKMGIGRKLMNFTESFGVQNNMKSIRLDVYEKNTPAIRLYESCGYHYIATVDLGLGNYGLDSFRLYEKLL</sequence>
<gene>
    <name evidence="1" type="ORF">FRZ06_10310</name>
</gene>
<dbReference type="Proteomes" id="UP000594014">
    <property type="component" value="Chromosome"/>
</dbReference>